<reference evidence="2" key="1">
    <citation type="submission" date="2019-04" db="EMBL/GenBank/DDBJ databases">
        <title>Sequencing of skin fungus with MAO and IRED activity.</title>
        <authorList>
            <person name="Marsaioli A.J."/>
            <person name="Bonatto J.M.C."/>
            <person name="Reis Junior O."/>
        </authorList>
    </citation>
    <scope>NUCLEOTIDE SEQUENCE</scope>
    <source>
        <strain evidence="2">30M1</strain>
    </source>
</reference>
<dbReference type="AlphaFoldDB" id="A0A9P4WDA9"/>
<feature type="region of interest" description="Disordered" evidence="1">
    <location>
        <begin position="222"/>
        <end position="263"/>
    </location>
</feature>
<comment type="caution">
    <text evidence="2">The sequence shown here is derived from an EMBL/GenBank/DDBJ whole genome shotgun (WGS) entry which is preliminary data.</text>
</comment>
<evidence type="ECO:0000313" key="3">
    <source>
        <dbReference type="Proteomes" id="UP000801428"/>
    </source>
</evidence>
<name>A0A9P4WDA9_CURKU</name>
<feature type="region of interest" description="Disordered" evidence="1">
    <location>
        <begin position="33"/>
        <end position="54"/>
    </location>
</feature>
<dbReference type="OrthoDB" id="3778226at2759"/>
<organism evidence="2 3">
    <name type="scientific">Curvularia kusanoi</name>
    <name type="common">Cochliobolus kusanoi</name>
    <dbReference type="NCBI Taxonomy" id="90978"/>
    <lineage>
        <taxon>Eukaryota</taxon>
        <taxon>Fungi</taxon>
        <taxon>Dikarya</taxon>
        <taxon>Ascomycota</taxon>
        <taxon>Pezizomycotina</taxon>
        <taxon>Dothideomycetes</taxon>
        <taxon>Pleosporomycetidae</taxon>
        <taxon>Pleosporales</taxon>
        <taxon>Pleosporineae</taxon>
        <taxon>Pleosporaceae</taxon>
        <taxon>Curvularia</taxon>
    </lineage>
</organism>
<feature type="region of interest" description="Disordered" evidence="1">
    <location>
        <begin position="103"/>
        <end position="129"/>
    </location>
</feature>
<proteinExistence type="predicted"/>
<feature type="compositionally biased region" description="Basic and acidic residues" evidence="1">
    <location>
        <begin position="110"/>
        <end position="129"/>
    </location>
</feature>
<evidence type="ECO:0000313" key="2">
    <source>
        <dbReference type="EMBL" id="KAF3007511.1"/>
    </source>
</evidence>
<keyword evidence="3" id="KW-1185">Reference proteome</keyword>
<sequence length="356" mass="39626">MSIWAATTAISNPAKSMRSTSIVSKTTFQCHGRRPYNLSSKREKPDGALPVGYYPPIQGIEVANAEPEPEPEPEPERCLSCGTDSKDNKDSYNCDYKALSNADEDEWSTGEERNRDQESQSVHDDTPDQLHTESISNQLRHLPQYLEQRQQTLSSIPPGFTSDAYALGHHSHNLLAHIADLAPPSALHPPYWHANLSPLYRVPSIPSPSRTDDYTPQFHRPATQEAATSTLEPQHPATPLLTPPTGPRHSLTPRSFTPRPTPPFVVGTVTDAFLRVEAARTRHWRERARRPIKPFFPDTLPVRSMALEDFMVDRTQKRAQPGGAGASPVLEDDAQSGLSLTDEDILGHNENYMEGF</sequence>
<feature type="region of interest" description="Disordered" evidence="1">
    <location>
        <begin position="65"/>
        <end position="84"/>
    </location>
</feature>
<dbReference type="EMBL" id="SWKU01000004">
    <property type="protein sequence ID" value="KAF3007511.1"/>
    <property type="molecule type" value="Genomic_DNA"/>
</dbReference>
<accession>A0A9P4WDA9</accession>
<protein>
    <submittedName>
        <fullName evidence="2">Uncharacterized protein</fullName>
    </submittedName>
</protein>
<feature type="compositionally biased region" description="Low complexity" evidence="1">
    <location>
        <begin position="252"/>
        <end position="263"/>
    </location>
</feature>
<dbReference type="Proteomes" id="UP000801428">
    <property type="component" value="Unassembled WGS sequence"/>
</dbReference>
<evidence type="ECO:0000256" key="1">
    <source>
        <dbReference type="SAM" id="MobiDB-lite"/>
    </source>
</evidence>
<feature type="region of interest" description="Disordered" evidence="1">
    <location>
        <begin position="316"/>
        <end position="339"/>
    </location>
</feature>
<gene>
    <name evidence="2" type="ORF">E8E13_005723</name>
</gene>